<dbReference type="InterPro" id="IPR011989">
    <property type="entry name" value="ARM-like"/>
</dbReference>
<dbReference type="PROSITE" id="PS51194">
    <property type="entry name" value="HELICASE_CTER"/>
    <property type="match status" value="1"/>
</dbReference>
<dbReference type="Pfam" id="PF12054">
    <property type="entry name" value="DUF3535"/>
    <property type="match status" value="1"/>
</dbReference>
<dbReference type="InterPro" id="IPR000330">
    <property type="entry name" value="SNF2_N"/>
</dbReference>
<dbReference type="SUPFAM" id="SSF52540">
    <property type="entry name" value="P-loop containing nucleoside triphosphate hydrolases"/>
    <property type="match status" value="2"/>
</dbReference>
<keyword evidence="3" id="KW-0238">DNA-binding</keyword>
<dbReference type="GO" id="GO:0003677">
    <property type="term" value="F:DNA binding"/>
    <property type="evidence" value="ECO:0007669"/>
    <property type="project" value="UniProtKB-KW"/>
</dbReference>
<dbReference type="Gene3D" id="3.40.50.300">
    <property type="entry name" value="P-loop containing nucleotide triphosphate hydrolases"/>
    <property type="match status" value="1"/>
</dbReference>
<dbReference type="InterPro" id="IPR044972">
    <property type="entry name" value="Mot1"/>
</dbReference>
<dbReference type="InterPro" id="IPR027417">
    <property type="entry name" value="P-loop_NTPase"/>
</dbReference>
<evidence type="ECO:0000313" key="6">
    <source>
        <dbReference type="EMBL" id="CDW53837.1"/>
    </source>
</evidence>
<keyword evidence="2" id="KW-0547">Nucleotide-binding</keyword>
<reference evidence="6" key="1">
    <citation type="submission" date="2014-01" db="EMBL/GenBank/DDBJ databases">
        <authorList>
            <person name="Aslett M."/>
        </authorList>
    </citation>
    <scope>NUCLEOTIDE SEQUENCE</scope>
</reference>
<dbReference type="GO" id="GO:0017025">
    <property type="term" value="F:TBP-class protein binding"/>
    <property type="evidence" value="ECO:0007669"/>
    <property type="project" value="InterPro"/>
</dbReference>
<dbReference type="InterPro" id="IPR001650">
    <property type="entry name" value="Helicase_C-like"/>
</dbReference>
<dbReference type="EMBL" id="HG805869">
    <property type="protein sequence ID" value="CDW53837.1"/>
    <property type="molecule type" value="Genomic_DNA"/>
</dbReference>
<feature type="domain" description="Helicase ATP-binding" evidence="4">
    <location>
        <begin position="1101"/>
        <end position="1265"/>
    </location>
</feature>
<dbReference type="AlphaFoldDB" id="A0A077Z098"/>
<organism evidence="6 7">
    <name type="scientific">Trichuris trichiura</name>
    <name type="common">Whipworm</name>
    <name type="synonym">Trichocephalus trichiurus</name>
    <dbReference type="NCBI Taxonomy" id="36087"/>
    <lineage>
        <taxon>Eukaryota</taxon>
        <taxon>Metazoa</taxon>
        <taxon>Ecdysozoa</taxon>
        <taxon>Nematoda</taxon>
        <taxon>Enoplea</taxon>
        <taxon>Dorylaimia</taxon>
        <taxon>Trichinellida</taxon>
        <taxon>Trichuridae</taxon>
        <taxon>Trichuris</taxon>
    </lineage>
</organism>
<accession>A0A077Z098</accession>
<dbReference type="Proteomes" id="UP000030665">
    <property type="component" value="Unassembled WGS sequence"/>
</dbReference>
<protein>
    <submittedName>
        <fullName evidence="6">BTAF1 RNA polymerase II, B-TFIID transcription fa ctor-associated, 170kDa</fullName>
    </submittedName>
</protein>
<dbReference type="InterPro" id="IPR016024">
    <property type="entry name" value="ARM-type_fold"/>
</dbReference>
<dbReference type="InterPro" id="IPR038718">
    <property type="entry name" value="SNF2-like_sf"/>
</dbReference>
<dbReference type="Pfam" id="PF00176">
    <property type="entry name" value="SNF2-rel_dom"/>
    <property type="match status" value="1"/>
</dbReference>
<dbReference type="GO" id="GO:0005524">
    <property type="term" value="F:ATP binding"/>
    <property type="evidence" value="ECO:0007669"/>
    <property type="project" value="InterPro"/>
</dbReference>
<dbReference type="InterPro" id="IPR014001">
    <property type="entry name" value="Helicase_ATP-bd"/>
</dbReference>
<evidence type="ECO:0000256" key="1">
    <source>
        <dbReference type="ARBA" id="ARBA00022801"/>
    </source>
</evidence>
<dbReference type="SUPFAM" id="SSF48371">
    <property type="entry name" value="ARM repeat"/>
    <property type="match status" value="1"/>
</dbReference>
<dbReference type="PANTHER" id="PTHR36498:SF1">
    <property type="entry name" value="TATA-BINDING PROTEIN-ASSOCIATED FACTOR 172"/>
    <property type="match status" value="1"/>
</dbReference>
<keyword evidence="2" id="KW-0067">ATP-binding</keyword>
<reference evidence="6" key="2">
    <citation type="submission" date="2014-03" db="EMBL/GenBank/DDBJ databases">
        <title>The whipworm genome and dual-species transcriptomics of an intimate host-pathogen interaction.</title>
        <authorList>
            <person name="Foth B.J."/>
            <person name="Tsai I.J."/>
            <person name="Reid A.J."/>
            <person name="Bancroft A.J."/>
            <person name="Nichol S."/>
            <person name="Tracey A."/>
            <person name="Holroyd N."/>
            <person name="Cotton J.A."/>
            <person name="Stanley E.J."/>
            <person name="Zarowiecki M."/>
            <person name="Liu J.Z."/>
            <person name="Huckvale T."/>
            <person name="Cooper P.J."/>
            <person name="Grencis R.K."/>
            <person name="Berriman M."/>
        </authorList>
    </citation>
    <scope>NUCLEOTIDE SEQUENCE [LARGE SCALE GENOMIC DNA]</scope>
</reference>
<dbReference type="InterPro" id="IPR049730">
    <property type="entry name" value="SNF2/RAD54-like_C"/>
</dbReference>
<proteinExistence type="predicted"/>
<name>A0A077Z098_TRITR</name>
<dbReference type="OrthoDB" id="10252227at2759"/>
<evidence type="ECO:0000259" key="5">
    <source>
        <dbReference type="PROSITE" id="PS51194"/>
    </source>
</evidence>
<feature type="domain" description="Helicase C-terminal" evidence="5">
    <location>
        <begin position="1447"/>
        <end position="1598"/>
    </location>
</feature>
<keyword evidence="7" id="KW-1185">Reference proteome</keyword>
<dbReference type="SMART" id="SM00490">
    <property type="entry name" value="HELICc"/>
    <property type="match status" value="1"/>
</dbReference>
<dbReference type="PROSITE" id="PS51192">
    <property type="entry name" value="HELICASE_ATP_BIND_1"/>
    <property type="match status" value="1"/>
</dbReference>
<sequence length="1664" mass="186131">MTQPDEEEADSSTRIEKLVALLKSKSPVLRELAVSNLSTACVRHPTVLNMLLTRVQQLFMNRSYGSRVSAAQAIGELCKACLLDAHKSCDAATVSETFQLNFDLKNTLECNEVMLCCDGNEFDALPQERQEQYQMLGQQLADKYAMIFDIKTLVSESDLSCFQEGTSTDDPQTKKRKKQLQFNLSNLEMNIPSDSFVGVVSKFCFTLSSNLYSASWFVRHGAALALKELLPVVRCKNLQLFLLEHMLSVLALDRFSDFIGNHVFAPVREACAQGVGAVTPFLSTELQHRLYDIVVSFLKFNSPGKDDWACPFSGLLIAKYMLLAVYSHLDRPSVPTNFVWAVVDCLENENEDIVIAASEAVSGVVEKLLDALPDLADDLYHRCEKRLSMHCNDNTDASVKGLLHILDSCSMFTVNLDSLVVCLNLLEHSMSDIRSLYLSLIIKSLKSVSLESEKMVTYLSLFMPRLFINNLVETESIVRTKIFQLWSLLIKNTDPTVLIEFVHQMLGYWLATLMVPWSNPVLTKEFLGANSPLFVGGEGVMAASDLERQETVLQAKVAAARLLVLLFEVISRAENANSVVSSGLFSLLLFHLISSSLERRIAVCIVLCEWLKMDTDFCNFCDETLKSKVLENVEASPFIYDETFFKLTELNLMCTKLADLVNGKVRGISEVQKVSCHSEVEQSPTAATLNPDEALNTCRMLKQVISRGTTVASLDVAECFALESQVEGAAAEVQVALREVNVWMSCTCILMRTLPQKLNPVVKPLINYVKEGDSDIIVDLVAECLTLLLKLSADRIPSPNDKIGRKLLNLLSEQRIASHDLSECDGTCILSLCTEQQTCGRSQCNTVDLPTEKVSPSDGSNSSRNAGRVLAKIAGYYQDNLRSVMPFMADILFCPLKPCSPEPTAVVFHAISVTYPSLDAQIRRRILEMHIKQCLTALRSNKCAVRHLASKCISVLAGTELIPTLNLFLPPILSTLETSEDVAACIGPLEAINCLIKKIGPHLAGVTRVLASSVLCKMTFPHAKIRECACESFCTLVELMPLENVNESESELCPELIRRRHERAQLFSLLCNPSALPPVLVPYAVNRELRPYQRDGVTWLSFLKAYSLHGILCDEMGLGKTLQTLCIIYIATSEALEKKSDVYKSLILCPKTLVSHWSSEVTKFFFDRGPLRVSMMDKDLCSLDSKECNLFIASYECLRRENASIFEDTWLYCVLDEGHLIRNPKTQLFKAALSIRAKHRLILSGTPVQNSVLELWSLFEFLMPGYLGTYQQFQQRYLRPIRLSRDSKATYTDAEAGRRALETLHKQVLPFILRRKKSEVCQDLPPKIIQDYYCTLSPLQQALYEHITEAMWRKLNAATTDAAKESSGIARRGLALQTVHMLRKLCSHPMLVVNLKDNDDNDGGGIKQLLSRFNIASNEELCDVQLSGKMIALKELLSECGIGSFRTEDENSGGISPHRALIFCQFKSVLNLIAQLIDNGIFGIVSFLRLDGTVQASRRQEIAQRFNEDPSIDLLLLTTQVGGLGLNLIGADVVIFFDHDWNPTKDIQAMDRAHRIGQSRTLNVYRLITQGTLEEKIMEQQRFKNYMADVVIGEENKSLLSMATDQLFEMLTLEGHGKTELPASSRASNSRSKSFARNIHKDYVSWEKTEYEDNLDAESSVRVN</sequence>
<dbReference type="STRING" id="36087.A0A077Z098"/>
<evidence type="ECO:0000256" key="2">
    <source>
        <dbReference type="ARBA" id="ARBA00022806"/>
    </source>
</evidence>
<dbReference type="GO" id="GO:0016887">
    <property type="term" value="F:ATP hydrolysis activity"/>
    <property type="evidence" value="ECO:0007669"/>
    <property type="project" value="InterPro"/>
</dbReference>
<keyword evidence="1" id="KW-0378">Hydrolase</keyword>
<dbReference type="FunFam" id="3.40.50.300:FF:001793">
    <property type="entry name" value="TATA-binding protein-associated factor"/>
    <property type="match status" value="1"/>
</dbReference>
<dbReference type="InterPro" id="IPR022707">
    <property type="entry name" value="Mot1_central_dom"/>
</dbReference>
<dbReference type="Gene3D" id="1.25.10.10">
    <property type="entry name" value="Leucine-rich Repeat Variant"/>
    <property type="match status" value="2"/>
</dbReference>
<dbReference type="Pfam" id="PF00271">
    <property type="entry name" value="Helicase_C"/>
    <property type="match status" value="1"/>
</dbReference>
<evidence type="ECO:0000259" key="4">
    <source>
        <dbReference type="PROSITE" id="PS51192"/>
    </source>
</evidence>
<gene>
    <name evidence="6" type="ORF">TTRE_0000210401</name>
</gene>
<dbReference type="Gene3D" id="3.40.50.10810">
    <property type="entry name" value="Tandem AAA-ATPase domain"/>
    <property type="match status" value="1"/>
</dbReference>
<keyword evidence="2" id="KW-0347">Helicase</keyword>
<evidence type="ECO:0000313" key="7">
    <source>
        <dbReference type="Proteomes" id="UP000030665"/>
    </source>
</evidence>
<dbReference type="PANTHER" id="PTHR36498">
    <property type="entry name" value="TATA-BINDING PROTEIN-ASSOCIATED FACTOR 172"/>
    <property type="match status" value="1"/>
</dbReference>
<dbReference type="SMART" id="SM00487">
    <property type="entry name" value="DEXDc"/>
    <property type="match status" value="1"/>
</dbReference>
<dbReference type="GO" id="GO:0004386">
    <property type="term" value="F:helicase activity"/>
    <property type="evidence" value="ECO:0007669"/>
    <property type="project" value="UniProtKB-KW"/>
</dbReference>
<dbReference type="CDD" id="cd18793">
    <property type="entry name" value="SF2_C_SNF"/>
    <property type="match status" value="1"/>
</dbReference>
<evidence type="ECO:0000256" key="3">
    <source>
        <dbReference type="ARBA" id="ARBA00023125"/>
    </source>
</evidence>